<gene>
    <name evidence="5" type="ORF">H9L01_03110</name>
</gene>
<dbReference type="InterPro" id="IPR051270">
    <property type="entry name" value="Tyrosine-tRNA_ligase_regulator"/>
</dbReference>
<dbReference type="FunFam" id="2.40.50.140:FF:000165">
    <property type="entry name" value="Chaperone CsaA"/>
    <property type="match status" value="1"/>
</dbReference>
<dbReference type="PANTHER" id="PTHR11586">
    <property type="entry name" value="TRNA-AMINOACYLATION COFACTOR ARC1 FAMILY MEMBER"/>
    <property type="match status" value="1"/>
</dbReference>
<dbReference type="NCBIfam" id="TIGR02222">
    <property type="entry name" value="chap_CsaA"/>
    <property type="match status" value="1"/>
</dbReference>
<evidence type="ECO:0000259" key="4">
    <source>
        <dbReference type="PROSITE" id="PS50886"/>
    </source>
</evidence>
<accession>A0A7G9S0J7</accession>
<dbReference type="RefSeq" id="WP_187534572.1">
    <property type="nucleotide sequence ID" value="NZ_CBCSHU010000006.1"/>
</dbReference>
<evidence type="ECO:0000313" key="5">
    <source>
        <dbReference type="EMBL" id="QNN61372.1"/>
    </source>
</evidence>
<proteinExistence type="predicted"/>
<dbReference type="NCBIfam" id="NF007495">
    <property type="entry name" value="PRK10089.1-4"/>
    <property type="match status" value="1"/>
</dbReference>
<dbReference type="Gene3D" id="2.40.50.140">
    <property type="entry name" value="Nucleic acid-binding proteins"/>
    <property type="match status" value="1"/>
</dbReference>
<evidence type="ECO:0000256" key="1">
    <source>
        <dbReference type="ARBA" id="ARBA00022555"/>
    </source>
</evidence>
<protein>
    <submittedName>
        <fullName evidence="5">tRNA-binding protein</fullName>
    </submittedName>
</protein>
<name>A0A7G9S0J7_9FIRM</name>
<dbReference type="SUPFAM" id="SSF50249">
    <property type="entry name" value="Nucleic acid-binding proteins"/>
    <property type="match status" value="1"/>
</dbReference>
<sequence>MLDLETFQKVDMRVGTIVEASLNEKARKPAYKLKVDLGEELGIKSTSAQITDLYECESLVGRKVIAVVNFPPLQVASVKSEVLVLGSLSDQGVVLLQAGDEAKNGDKVA</sequence>
<dbReference type="GO" id="GO:0000049">
    <property type="term" value="F:tRNA binding"/>
    <property type="evidence" value="ECO:0007669"/>
    <property type="project" value="UniProtKB-UniRule"/>
</dbReference>
<organism evidence="5 6">
    <name type="scientific">Erysipelothrix inopinata</name>
    <dbReference type="NCBI Taxonomy" id="225084"/>
    <lineage>
        <taxon>Bacteria</taxon>
        <taxon>Bacillati</taxon>
        <taxon>Bacillota</taxon>
        <taxon>Erysipelotrichia</taxon>
        <taxon>Erysipelotrichales</taxon>
        <taxon>Erysipelotrichaceae</taxon>
        <taxon>Erysipelothrix</taxon>
    </lineage>
</organism>
<dbReference type="InterPro" id="IPR002547">
    <property type="entry name" value="tRNA-bd_dom"/>
</dbReference>
<evidence type="ECO:0000256" key="2">
    <source>
        <dbReference type="ARBA" id="ARBA00022884"/>
    </source>
</evidence>
<dbReference type="CDD" id="cd02798">
    <property type="entry name" value="tRNA_bind_CsaA"/>
    <property type="match status" value="1"/>
</dbReference>
<keyword evidence="6" id="KW-1185">Reference proteome</keyword>
<dbReference type="Proteomes" id="UP000515928">
    <property type="component" value="Chromosome"/>
</dbReference>
<feature type="domain" description="TRNA-binding" evidence="4">
    <location>
        <begin position="6"/>
        <end position="109"/>
    </location>
</feature>
<dbReference type="Pfam" id="PF01588">
    <property type="entry name" value="tRNA_bind"/>
    <property type="match status" value="1"/>
</dbReference>
<dbReference type="KEGG" id="eio:H9L01_03110"/>
<dbReference type="EMBL" id="CP060715">
    <property type="protein sequence ID" value="QNN61372.1"/>
    <property type="molecule type" value="Genomic_DNA"/>
</dbReference>
<dbReference type="PROSITE" id="PS50886">
    <property type="entry name" value="TRBD"/>
    <property type="match status" value="1"/>
</dbReference>
<dbReference type="PANTHER" id="PTHR11586:SF37">
    <property type="entry name" value="TRNA-BINDING DOMAIN-CONTAINING PROTEIN"/>
    <property type="match status" value="1"/>
</dbReference>
<dbReference type="InterPro" id="IPR012340">
    <property type="entry name" value="NA-bd_OB-fold"/>
</dbReference>
<reference evidence="5 6" key="1">
    <citation type="submission" date="2020-08" db="EMBL/GenBank/DDBJ databases">
        <title>Genome sequence of Erysipelothrix inopinata DSM 15511T.</title>
        <authorList>
            <person name="Hyun D.-W."/>
            <person name="Bae J.-W."/>
        </authorList>
    </citation>
    <scope>NUCLEOTIDE SEQUENCE [LARGE SCALE GENOMIC DNA]</scope>
    <source>
        <strain evidence="5 6">DSM 15511</strain>
    </source>
</reference>
<evidence type="ECO:0000256" key="3">
    <source>
        <dbReference type="PROSITE-ProRule" id="PRU00209"/>
    </source>
</evidence>
<dbReference type="InterPro" id="IPR008231">
    <property type="entry name" value="CsaA"/>
</dbReference>
<dbReference type="NCBIfam" id="NF007494">
    <property type="entry name" value="PRK10089.1-3"/>
    <property type="match status" value="1"/>
</dbReference>
<keyword evidence="2 3" id="KW-0694">RNA-binding</keyword>
<dbReference type="AlphaFoldDB" id="A0A7G9S0J7"/>
<keyword evidence="1 3" id="KW-0820">tRNA-binding</keyword>
<evidence type="ECO:0000313" key="6">
    <source>
        <dbReference type="Proteomes" id="UP000515928"/>
    </source>
</evidence>